<name>A0ACD1BGR6_9CLOT</name>
<reference evidence="1" key="1">
    <citation type="submission" date="2020-04" db="EMBL/GenBank/DDBJ databases">
        <title>A novel bacterium ('Candidatus Sarcina troglodytae' sp. nov.) linked to a protracted, uniformly lethal epizootic among sanctuary western chimpanzees (Pan troglodytes verus) in Sierra Leone.</title>
        <authorList>
            <person name="Owens L.A."/>
            <person name="Colitti B."/>
            <person name="Hirji I."/>
            <person name="Pizaro A."/>
            <person name="Jaffe J.E."/>
            <person name="Moittie S."/>
            <person name="Bishop-Lilly K.A."/>
            <person name="Estrella L.A."/>
            <person name="Voegtly L.J."/>
            <person name="Kuhn J.H."/>
            <person name="Suen G."/>
            <person name="Deblois C.L."/>
            <person name="Dunn C."/>
            <person name="Juan-Salles C."/>
            <person name="Goldberg T.L."/>
        </authorList>
    </citation>
    <scope>NUCLEOTIDE SEQUENCE</scope>
    <source>
        <strain evidence="1">JB2</strain>
    </source>
</reference>
<sequence length="59" mass="6974">MLNNSQIFKYNKEMLCFCCNTLQDHKEDIQIFKINNRGYSSIFDGDEMEIQLCSECAKK</sequence>
<proteinExistence type="predicted"/>
<accession>A0ACD1BGR6</accession>
<dbReference type="Proteomes" id="UP000594603">
    <property type="component" value="Plasmid p1"/>
</dbReference>
<dbReference type="EMBL" id="CP051755">
    <property type="protein sequence ID" value="QPJ86600.1"/>
    <property type="molecule type" value="Genomic_DNA"/>
</dbReference>
<organism evidence="1 2">
    <name type="scientific">Candidatus Sarcina troglodytae</name>
    <dbReference type="NCBI Taxonomy" id="2726954"/>
    <lineage>
        <taxon>Bacteria</taxon>
        <taxon>Bacillati</taxon>
        <taxon>Bacillota</taxon>
        <taxon>Clostridia</taxon>
        <taxon>Eubacteriales</taxon>
        <taxon>Clostridiaceae</taxon>
        <taxon>Sarcina</taxon>
    </lineage>
</organism>
<geneLocation type="plasmid" evidence="1 2">
    <name>p1</name>
</geneLocation>
<evidence type="ECO:0000313" key="2">
    <source>
        <dbReference type="Proteomes" id="UP000594603"/>
    </source>
</evidence>
<protein>
    <submittedName>
        <fullName evidence="1">Uncharacterized protein</fullName>
    </submittedName>
</protein>
<keyword evidence="2" id="KW-1185">Reference proteome</keyword>
<keyword evidence="1" id="KW-0614">Plasmid</keyword>
<gene>
    <name evidence="1" type="ORF">HH195_11565</name>
</gene>
<evidence type="ECO:0000313" key="1">
    <source>
        <dbReference type="EMBL" id="QPJ86600.1"/>
    </source>
</evidence>